<dbReference type="AlphaFoldDB" id="A0A175RHK0"/>
<reference evidence="2 3" key="1">
    <citation type="journal article" date="2016" name="Front. Microbiol.">
        <title>Genomic Resource of Rice Seed Associated Bacteria.</title>
        <authorList>
            <person name="Midha S."/>
            <person name="Bansal K."/>
            <person name="Sharma S."/>
            <person name="Kumar N."/>
            <person name="Patil P.P."/>
            <person name="Chaudhry V."/>
            <person name="Patil P.B."/>
        </authorList>
    </citation>
    <scope>NUCLEOTIDE SEQUENCE [LARGE SCALE GENOMIC DNA]</scope>
    <source>
        <strain evidence="2 3">NS184</strain>
    </source>
</reference>
<keyword evidence="1" id="KW-1133">Transmembrane helix</keyword>
<sequence>MKYYMYALLSVPIALPFSSALVVGGSVLVTAPATAGHWGSAVGAALALFTAVLWSGAALRRRRRRQP</sequence>
<evidence type="ECO:0000313" key="3">
    <source>
        <dbReference type="Proteomes" id="UP000078252"/>
    </source>
</evidence>
<accession>A0A175RHK0</accession>
<name>A0A175RHK0_9MICO</name>
<evidence type="ECO:0000313" key="2">
    <source>
        <dbReference type="EMBL" id="KTR03230.1"/>
    </source>
</evidence>
<protein>
    <submittedName>
        <fullName evidence="2">Uncharacterized protein</fullName>
    </submittedName>
</protein>
<proteinExistence type="predicted"/>
<comment type="caution">
    <text evidence="2">The sequence shown here is derived from an EMBL/GenBank/DDBJ whole genome shotgun (WGS) entry which is preliminary data.</text>
</comment>
<keyword evidence="1" id="KW-0472">Membrane</keyword>
<dbReference type="RefSeq" id="WP_058726752.1">
    <property type="nucleotide sequence ID" value="NZ_LDQC01000087.1"/>
</dbReference>
<feature type="transmembrane region" description="Helical" evidence="1">
    <location>
        <begin position="36"/>
        <end position="59"/>
    </location>
</feature>
<organism evidence="2 3">
    <name type="scientific">Curtobacterium luteum</name>
    <dbReference type="NCBI Taxonomy" id="33881"/>
    <lineage>
        <taxon>Bacteria</taxon>
        <taxon>Bacillati</taxon>
        <taxon>Actinomycetota</taxon>
        <taxon>Actinomycetes</taxon>
        <taxon>Micrococcales</taxon>
        <taxon>Microbacteriaceae</taxon>
        <taxon>Curtobacterium</taxon>
    </lineage>
</organism>
<dbReference type="OrthoDB" id="9957846at2"/>
<dbReference type="PATRIC" id="fig|33881.3.peg.3309"/>
<keyword evidence="1" id="KW-0812">Transmembrane</keyword>
<dbReference type="Proteomes" id="UP000078252">
    <property type="component" value="Unassembled WGS sequence"/>
</dbReference>
<evidence type="ECO:0000256" key="1">
    <source>
        <dbReference type="SAM" id="Phobius"/>
    </source>
</evidence>
<dbReference type="EMBL" id="LDQC01000087">
    <property type="protein sequence ID" value="KTR03230.1"/>
    <property type="molecule type" value="Genomic_DNA"/>
</dbReference>
<gene>
    <name evidence="2" type="ORF">NS184_14210</name>
</gene>
<dbReference type="STRING" id="33881.NS184_14210"/>